<keyword evidence="7" id="KW-1185">Reference proteome</keyword>
<evidence type="ECO:0000313" key="7">
    <source>
        <dbReference type="Proteomes" id="UP001281761"/>
    </source>
</evidence>
<gene>
    <name evidence="6" type="ORF">BLNAU_9083</name>
</gene>
<dbReference type="InterPro" id="IPR050167">
    <property type="entry name" value="Ser_Thr_protein_kinase"/>
</dbReference>
<evidence type="ECO:0000259" key="4">
    <source>
        <dbReference type="PROSITE" id="PS50011"/>
    </source>
</evidence>
<dbReference type="SUPFAM" id="SSF51126">
    <property type="entry name" value="Pectin lyase-like"/>
    <property type="match status" value="1"/>
</dbReference>
<feature type="chain" id="PRO_5047088555" evidence="3">
    <location>
        <begin position="19"/>
        <end position="2312"/>
    </location>
</feature>
<dbReference type="EMBL" id="JARBJD010000061">
    <property type="protein sequence ID" value="KAK2955923.1"/>
    <property type="molecule type" value="Genomic_DNA"/>
</dbReference>
<dbReference type="InterPro" id="IPR001245">
    <property type="entry name" value="Ser-Thr/Tyr_kinase_cat_dom"/>
</dbReference>
<evidence type="ECO:0000259" key="5">
    <source>
        <dbReference type="PROSITE" id="PS50835"/>
    </source>
</evidence>
<dbReference type="InterPro" id="IPR011050">
    <property type="entry name" value="Pectin_lyase_fold/virulence"/>
</dbReference>
<accession>A0ABQ9XWR5</accession>
<dbReference type="Gene3D" id="1.10.510.10">
    <property type="entry name" value="Transferase(Phosphotransferase) domain 1"/>
    <property type="match status" value="1"/>
</dbReference>
<evidence type="ECO:0000313" key="6">
    <source>
        <dbReference type="EMBL" id="KAK2955923.1"/>
    </source>
</evidence>
<feature type="compositionally biased region" description="Polar residues" evidence="1">
    <location>
        <begin position="2184"/>
        <end position="2198"/>
    </location>
</feature>
<protein>
    <submittedName>
        <fullName evidence="6">Uncharacterized protein</fullName>
    </submittedName>
</protein>
<feature type="domain" description="Ig-like" evidence="5">
    <location>
        <begin position="47"/>
        <end position="154"/>
    </location>
</feature>
<dbReference type="Pfam" id="PF07714">
    <property type="entry name" value="PK_Tyr_Ser-Thr"/>
    <property type="match status" value="1"/>
</dbReference>
<feature type="domain" description="Protein kinase" evidence="4">
    <location>
        <begin position="1942"/>
        <end position="2298"/>
    </location>
</feature>
<evidence type="ECO:0000256" key="2">
    <source>
        <dbReference type="SAM" id="Phobius"/>
    </source>
</evidence>
<comment type="caution">
    <text evidence="6">The sequence shown here is derived from an EMBL/GenBank/DDBJ whole genome shotgun (WGS) entry which is preliminary data.</text>
</comment>
<dbReference type="InterPro" id="IPR007110">
    <property type="entry name" value="Ig-like_dom"/>
</dbReference>
<dbReference type="InterPro" id="IPR000719">
    <property type="entry name" value="Prot_kinase_dom"/>
</dbReference>
<dbReference type="Proteomes" id="UP001281761">
    <property type="component" value="Unassembled WGS sequence"/>
</dbReference>
<feature type="region of interest" description="Disordered" evidence="1">
    <location>
        <begin position="2166"/>
        <end position="2200"/>
    </location>
</feature>
<dbReference type="InterPro" id="IPR011009">
    <property type="entry name" value="Kinase-like_dom_sf"/>
</dbReference>
<keyword evidence="2" id="KW-0812">Transmembrane</keyword>
<sequence length="2312" mass="250211">MIYLSILLFPLCFHQHLPTSFQSLFNSNVNANFEEESTKSKILTLNQDVVISSAMQIRSEEIVLIGNSARLLFHDDLQPNLECSALSPNQPSTKSIPEQSQKWTKDKGKIAIFMFEVTNSTFSMSGVHAIMNSEGNRICSIIGSTVRFSSSSITSNGDSSPFLIRTSSNEGPNLGSVIILLDVTHHSRSAHLAPFVDLAIPQTDAATRQTEAVTIVGTGLLLDSKDLVGGTGPLFSFGLTEHDSSIAASGYVIRMETNLLQTNLVNMTSSSPFSPGKQLFGSEVCQRVAGCSMSHSTNHDSGTGMMSPNLGGSLTCLNTSFSSCIRERNTVKEFSFENRTQTHIGRLNNVTSDVTSVTFTLCTFDNMTVAVHKDYNGGGAILLHQTSSSLTIDTCFFNNCSCTGEDDDGGAVSFRCSETDGFPFSVTDSSFTNCSTFYSPSVYNCGGGICSENTTSATLTRCFFDNCLAARDGAVFLRSDSVSVSNCAFVACSTYYRGGAITFQAVQTLSLSFTQFRGCNSQNQYDAKDIFFDLNSSTQITSDMIQFCDSTSGTPNVCFQQDWKTKSSLVPQIDSTLTIKSLDASFDENEATVIVVTEKAVNGTMSVLLDGSNVPRLVHVVFGSDTTSSNVGQAVVSSGENGILPKADYTPRKATIKDYSIGISLGPVIFDASSTLDGWSTSDIVVKGAVLKKGSYWMLIVKGEDEWNVTLTRSDSTTLTGTASLSTSNAEVSLEWGTEYEVTKVMWKPEGEQTETEIELVGTVKFTTPMEPARIEGGGCSLNGKKDVAIVELMVLSRSSGEISSSGGIFNVTSTKCFVKFLIGSSEDSSHVVFGGNYELLSVGSGSSSIAVNSGIFVEVPHPPRITSFTPDTEVSSPTFSLSVSGEYLPSGSTFTVSLTSGHSLPVSFSSASSGTSTVKIGGSEEIQYKTEYMIESIIRKEDGKDDEHILFTSSTFTTPLGPTLSSVSCDFHSTNGNILNVSLSTARMPLEDFTLTLNTTETPLETISLTITSSDITAGFVLVEVYKQTDALKYGTEYCVCGMNSSSVVAVVSAQPFSTRPEPIRITSAECSLGGDRNKSAVVTLRGVKLGGEKSFNVTVEKVKETPSNGEGIVLSGTLAVDSSSATHTHSVTLFGNTNSPLSFDTKYLITEFTVDGEVSVVDADVTFSVPGEPARLTFLDSDVVYSADEKEVTISVSGIGMSGSFNVTLSVNSIASTNVTVLGTFDVDGTGVMKAILFDLSDAPVVDLSYNTRYEVIDVNQGSTPIFFENDLVFTTIPVPPRLLSISLGDSVLGINFVRLSFDWIALPIDSSFNLTLESVHSDGTTPHQKVLLLETGGSGDLAPLEAQLYPFETEAEKRNAQLEYETKYEVVNISKGSTPIHFENDNTTIQTPIEPARIEKCATRILNPPRTELVVSLEGRKLRSNLGFLNLSAESGNWTSIAEIETVDDTRCSVRFLTNETEDTSHVAFGKEYTLKAVSVDESNFVVNDGITIVVPFPPKITKMEFVFSNTLHTGCFVVLTGTDLIVGNSLNITLNDSLSFIATITSETEAKSSELSIGWPTTLQHNTKYEITSIEAMGEDDGETLLNSSIANTTGSLPDPFVILVDSGSSDSTPFCGDKARSCHSIEDGWKIVEEIGLSSLSISIIDNTTQKEQVRIGSEHVVKIESGPSQKPELFVSPSSSSSKLDGEGMIEVVGGSLWIHQVDVVLSDSPSLIFVQMVGGHLAMDTCSLTSTSSEMWNSGDSLCSWNGGAIVLEHATTTITSSTFSELRYGAIDVEGGSLTIHTSSFSSNSPHASSFASVRHNIRCSGEGLLKIESLKAGDGSSDKRPHLWLSHEDCSLSGDDVNINAPFFIPTLSSSSTSTLNKTKTDQAFNVTINGETLIPCSLLLEVFEKKKDVTEGQLKQFPLTQDSTSHFNETTIVLSLPLSSLSSFDDSLEWRGRLGFGKDEITTTSFVIQKNTADRRAQAVSENMKWWLPVVIAVSVLFLIVLVIVIVCWRRRRNNQKKGPNKEEMRESDTLPFEEEKMEIVTDNRIGVNSVHTIYSSKLNADTKMNDLEASDSLISFENAEEVLPCNGDLKKTVFVSKDRTLYNALHSENKWEIQVRQAQLQLVKGLKDLAKRNKDQAILRALTAHNILFDAQQNVCLKLNLDITSHAPQSVFTQPRPEQDHHNQEPKVATTNDLSPFQHSEPQPVNEGVRWYAPEVISNKPHMNSVHGAVFSLGLILWEMETGFVPYGEQDAVNASRQIESGVTPRLELVKNEGMRELISQCLSLNPDDRPDLDTIEKTLALIPADKSNDPKALVPS</sequence>
<proteinExistence type="predicted"/>
<feature type="signal peptide" evidence="3">
    <location>
        <begin position="1"/>
        <end position="18"/>
    </location>
</feature>
<dbReference type="PROSITE" id="PS50835">
    <property type="entry name" value="IG_LIKE"/>
    <property type="match status" value="1"/>
</dbReference>
<dbReference type="SUPFAM" id="SSF56112">
    <property type="entry name" value="Protein kinase-like (PK-like)"/>
    <property type="match status" value="1"/>
</dbReference>
<organism evidence="6 7">
    <name type="scientific">Blattamonas nauphoetae</name>
    <dbReference type="NCBI Taxonomy" id="2049346"/>
    <lineage>
        <taxon>Eukaryota</taxon>
        <taxon>Metamonada</taxon>
        <taxon>Preaxostyla</taxon>
        <taxon>Oxymonadida</taxon>
        <taxon>Blattamonas</taxon>
    </lineage>
</organism>
<keyword evidence="3" id="KW-0732">Signal</keyword>
<feature type="transmembrane region" description="Helical" evidence="2">
    <location>
        <begin position="1980"/>
        <end position="2003"/>
    </location>
</feature>
<keyword evidence="2" id="KW-0472">Membrane</keyword>
<reference evidence="6 7" key="1">
    <citation type="journal article" date="2022" name="bioRxiv">
        <title>Genomics of Preaxostyla Flagellates Illuminates Evolutionary Transitions and the Path Towards Mitochondrial Loss.</title>
        <authorList>
            <person name="Novak L.V.F."/>
            <person name="Treitli S.C."/>
            <person name="Pyrih J."/>
            <person name="Halakuc P."/>
            <person name="Pipaliya S.V."/>
            <person name="Vacek V."/>
            <person name="Brzon O."/>
            <person name="Soukal P."/>
            <person name="Eme L."/>
            <person name="Dacks J.B."/>
            <person name="Karnkowska A."/>
            <person name="Elias M."/>
            <person name="Hampl V."/>
        </authorList>
    </citation>
    <scope>NUCLEOTIDE SEQUENCE [LARGE SCALE GENOMIC DNA]</scope>
    <source>
        <strain evidence="6">NAU3</strain>
        <tissue evidence="6">Gut</tissue>
    </source>
</reference>
<keyword evidence="2" id="KW-1133">Transmembrane helix</keyword>
<evidence type="ECO:0000256" key="3">
    <source>
        <dbReference type="SAM" id="SignalP"/>
    </source>
</evidence>
<evidence type="ECO:0000256" key="1">
    <source>
        <dbReference type="SAM" id="MobiDB-lite"/>
    </source>
</evidence>
<dbReference type="PROSITE" id="PS50011">
    <property type="entry name" value="PROTEIN_KINASE_DOM"/>
    <property type="match status" value="1"/>
</dbReference>
<dbReference type="PANTHER" id="PTHR23257">
    <property type="entry name" value="SERINE-THREONINE PROTEIN KINASE"/>
    <property type="match status" value="1"/>
</dbReference>
<name>A0ABQ9XWR5_9EUKA</name>